<dbReference type="PANTHER" id="PTHR21621:SF0">
    <property type="entry name" value="BETA-CITRYLGLUTAMATE SYNTHASE B-RELATED"/>
    <property type="match status" value="1"/>
</dbReference>
<proteinExistence type="predicted"/>
<dbReference type="AlphaFoldDB" id="A0A840YIR4"/>
<sequence length="317" mass="35948">MKLMTVLILGDENDPHVQAVREAAVGFGSEVFLFNFRSRDSRVTFVADRKVSALFVNTAGELHSSAITSVWWRIKPILPNTPPPNPIATNFKNREWEFVLRSLPKYMEKTVQWVNPIERQVFLNYKPNQLAIALEAGLLIPRTLFSNDSGSILDEFQAEEKIVYKTISPFVDPPDGVIMTNFVPRETIAQTAANIAVCPGTFQKPIEKSYELRVYVVGGEIFAFRVDSQRSQAGRLDWRRAQDEDIFQLTRLDEEVARRIMRFHSLAGIVYGAYDLIVSVDGQTYFLECNPGGQWLWLEHALGVSIANRLGALLARR</sequence>
<dbReference type="PANTHER" id="PTHR21621">
    <property type="entry name" value="RIBOSOMAL PROTEIN S6 MODIFICATION PROTEIN"/>
    <property type="match status" value="1"/>
</dbReference>
<dbReference type="Gene3D" id="3.30.470.20">
    <property type="entry name" value="ATP-grasp fold, B domain"/>
    <property type="match status" value="1"/>
</dbReference>
<comment type="caution">
    <text evidence="1">The sequence shown here is derived from an EMBL/GenBank/DDBJ whole genome shotgun (WGS) entry which is preliminary data.</text>
</comment>
<evidence type="ECO:0000313" key="1">
    <source>
        <dbReference type="EMBL" id="MBB5696467.1"/>
    </source>
</evidence>
<accession>A0A840YIR4</accession>
<dbReference type="Proteomes" id="UP000580654">
    <property type="component" value="Unassembled WGS sequence"/>
</dbReference>
<reference evidence="1 2" key="1">
    <citation type="submission" date="2020-08" db="EMBL/GenBank/DDBJ databases">
        <title>Genomic Encyclopedia of Type Strains, Phase IV (KMG-IV): sequencing the most valuable type-strain genomes for metagenomic binning, comparative biology and taxonomic classification.</title>
        <authorList>
            <person name="Goeker M."/>
        </authorList>
    </citation>
    <scope>NUCLEOTIDE SEQUENCE [LARGE SCALE GENOMIC DNA]</scope>
    <source>
        <strain evidence="1 2">DSM 25622</strain>
    </source>
</reference>
<dbReference type="RefSeq" id="WP_184521831.1">
    <property type="nucleotide sequence ID" value="NZ_JACIJD010000045.1"/>
</dbReference>
<organism evidence="1 2">
    <name type="scientific">Muricoccus pecuniae</name>
    <dbReference type="NCBI Taxonomy" id="693023"/>
    <lineage>
        <taxon>Bacteria</taxon>
        <taxon>Pseudomonadati</taxon>
        <taxon>Pseudomonadota</taxon>
        <taxon>Alphaproteobacteria</taxon>
        <taxon>Acetobacterales</taxon>
        <taxon>Roseomonadaceae</taxon>
        <taxon>Muricoccus</taxon>
    </lineage>
</organism>
<dbReference type="SUPFAM" id="SSF56059">
    <property type="entry name" value="Glutathione synthetase ATP-binding domain-like"/>
    <property type="match status" value="1"/>
</dbReference>
<dbReference type="GO" id="GO:0009432">
    <property type="term" value="P:SOS response"/>
    <property type="evidence" value="ECO:0007669"/>
    <property type="project" value="TreeGrafter"/>
</dbReference>
<dbReference type="GO" id="GO:0018169">
    <property type="term" value="F:ribosomal S6-glutamic acid ligase activity"/>
    <property type="evidence" value="ECO:0007669"/>
    <property type="project" value="TreeGrafter"/>
</dbReference>
<evidence type="ECO:0000313" key="2">
    <source>
        <dbReference type="Proteomes" id="UP000580654"/>
    </source>
</evidence>
<protein>
    <submittedName>
        <fullName evidence="1">PAS domain-containing protein</fullName>
    </submittedName>
</protein>
<keyword evidence="2" id="KW-1185">Reference proteome</keyword>
<dbReference type="EMBL" id="JACIJD010000045">
    <property type="protein sequence ID" value="MBB5696467.1"/>
    <property type="molecule type" value="Genomic_DNA"/>
</dbReference>
<name>A0A840YIR4_9PROT</name>
<gene>
    <name evidence="1" type="ORF">FHS87_004538</name>
</gene>
<dbReference type="GO" id="GO:0005737">
    <property type="term" value="C:cytoplasm"/>
    <property type="evidence" value="ECO:0007669"/>
    <property type="project" value="TreeGrafter"/>
</dbReference>